<keyword evidence="1" id="KW-1133">Transmembrane helix</keyword>
<comment type="caution">
    <text evidence="2">The sequence shown here is derived from an EMBL/GenBank/DDBJ whole genome shotgun (WGS) entry which is preliminary data.</text>
</comment>
<dbReference type="RefSeq" id="WP_378418421.1">
    <property type="nucleotide sequence ID" value="NZ_JBHSFO010000009.1"/>
</dbReference>
<keyword evidence="1" id="KW-0472">Membrane</keyword>
<keyword evidence="1" id="KW-0812">Transmembrane</keyword>
<evidence type="ECO:0000313" key="3">
    <source>
        <dbReference type="Proteomes" id="UP001595914"/>
    </source>
</evidence>
<feature type="transmembrane region" description="Helical" evidence="1">
    <location>
        <begin position="64"/>
        <end position="86"/>
    </location>
</feature>
<protein>
    <recommendedName>
        <fullName evidence="4">Holin-X, holin superfamily III</fullName>
    </recommendedName>
</protein>
<evidence type="ECO:0008006" key="4">
    <source>
        <dbReference type="Google" id="ProtNLM"/>
    </source>
</evidence>
<dbReference type="Proteomes" id="UP001595914">
    <property type="component" value="Unassembled WGS sequence"/>
</dbReference>
<gene>
    <name evidence="2" type="ORF">ACFO6S_15465</name>
</gene>
<dbReference type="EMBL" id="JBHSFO010000009">
    <property type="protein sequence ID" value="MFC4605094.1"/>
    <property type="molecule type" value="Genomic_DNA"/>
</dbReference>
<sequence length="117" mass="12431">MTTHAAERRDQFKKDVGGLDLDTGKSGSDAKVRITGLALMIVGTAAAFITYISSLTQADLRNIASYQILATAFLALTVIGAALYLAGAVSKVLRLWLVRQLLEGQAHTDQIAEALKG</sequence>
<organism evidence="2 3">
    <name type="scientific">Rhodococcus kronopolitis</name>
    <dbReference type="NCBI Taxonomy" id="1460226"/>
    <lineage>
        <taxon>Bacteria</taxon>
        <taxon>Bacillati</taxon>
        <taxon>Actinomycetota</taxon>
        <taxon>Actinomycetes</taxon>
        <taxon>Mycobacteriales</taxon>
        <taxon>Nocardiaceae</taxon>
        <taxon>Rhodococcus</taxon>
    </lineage>
</organism>
<evidence type="ECO:0000256" key="1">
    <source>
        <dbReference type="SAM" id="Phobius"/>
    </source>
</evidence>
<evidence type="ECO:0000313" key="2">
    <source>
        <dbReference type="EMBL" id="MFC4605094.1"/>
    </source>
</evidence>
<accession>A0ABV9FXP0</accession>
<name>A0ABV9FXP0_9NOCA</name>
<reference evidence="3" key="1">
    <citation type="journal article" date="2019" name="Int. J. Syst. Evol. Microbiol.">
        <title>The Global Catalogue of Microorganisms (GCM) 10K type strain sequencing project: providing services to taxonomists for standard genome sequencing and annotation.</title>
        <authorList>
            <consortium name="The Broad Institute Genomics Platform"/>
            <consortium name="The Broad Institute Genome Sequencing Center for Infectious Disease"/>
            <person name="Wu L."/>
            <person name="Ma J."/>
        </authorList>
    </citation>
    <scope>NUCLEOTIDE SEQUENCE [LARGE SCALE GENOMIC DNA]</scope>
    <source>
        <strain evidence="3">CCUG 54520</strain>
    </source>
</reference>
<feature type="transmembrane region" description="Helical" evidence="1">
    <location>
        <begin position="34"/>
        <end position="52"/>
    </location>
</feature>
<keyword evidence="3" id="KW-1185">Reference proteome</keyword>
<proteinExistence type="predicted"/>